<gene>
    <name evidence="2" type="ORF">PV10_06425</name>
</gene>
<feature type="region of interest" description="Disordered" evidence="1">
    <location>
        <begin position="1"/>
        <end position="21"/>
    </location>
</feature>
<feature type="compositionally biased region" description="Low complexity" evidence="1">
    <location>
        <begin position="231"/>
        <end position="249"/>
    </location>
</feature>
<dbReference type="AlphaFoldDB" id="A0A0D1ZYJ9"/>
<feature type="region of interest" description="Disordered" evidence="1">
    <location>
        <begin position="190"/>
        <end position="320"/>
    </location>
</feature>
<dbReference type="Proteomes" id="UP000054302">
    <property type="component" value="Unassembled WGS sequence"/>
</dbReference>
<reference evidence="2 3" key="1">
    <citation type="submission" date="2015-01" db="EMBL/GenBank/DDBJ databases">
        <title>The Genome Sequence of Exophiala mesophila CBS40295.</title>
        <authorList>
            <consortium name="The Broad Institute Genomics Platform"/>
            <person name="Cuomo C."/>
            <person name="de Hoog S."/>
            <person name="Gorbushina A."/>
            <person name="Stielow B."/>
            <person name="Teixiera M."/>
            <person name="Abouelleil A."/>
            <person name="Chapman S.B."/>
            <person name="Priest M."/>
            <person name="Young S.K."/>
            <person name="Wortman J."/>
            <person name="Nusbaum C."/>
            <person name="Birren B."/>
        </authorList>
    </citation>
    <scope>NUCLEOTIDE SEQUENCE [LARGE SCALE GENOMIC DNA]</scope>
    <source>
        <strain evidence="2 3">CBS 40295</strain>
    </source>
</reference>
<protein>
    <submittedName>
        <fullName evidence="2">Uncharacterized protein</fullName>
    </submittedName>
</protein>
<evidence type="ECO:0000313" key="3">
    <source>
        <dbReference type="Proteomes" id="UP000054302"/>
    </source>
</evidence>
<proteinExistence type="predicted"/>
<dbReference type="GeneID" id="27324270"/>
<name>A0A0D1ZYJ9_EXOME</name>
<dbReference type="HOGENOM" id="CLU_868877_0_0_1"/>
<dbReference type="RefSeq" id="XP_016223512.1">
    <property type="nucleotide sequence ID" value="XM_016371219.1"/>
</dbReference>
<organism evidence="2 3">
    <name type="scientific">Exophiala mesophila</name>
    <name type="common">Black yeast-like fungus</name>
    <dbReference type="NCBI Taxonomy" id="212818"/>
    <lineage>
        <taxon>Eukaryota</taxon>
        <taxon>Fungi</taxon>
        <taxon>Dikarya</taxon>
        <taxon>Ascomycota</taxon>
        <taxon>Pezizomycotina</taxon>
        <taxon>Eurotiomycetes</taxon>
        <taxon>Chaetothyriomycetidae</taxon>
        <taxon>Chaetothyriales</taxon>
        <taxon>Herpotrichiellaceae</taxon>
        <taxon>Exophiala</taxon>
    </lineage>
</organism>
<evidence type="ECO:0000313" key="2">
    <source>
        <dbReference type="EMBL" id="KIV91938.1"/>
    </source>
</evidence>
<accession>A0A0D1ZYJ9</accession>
<sequence>MSTSPTARRRSGAGVDENLPDPEVDITKTAYFVRPVISGGPHIDALFHNQATMMKMIQDLRFMQAQTLTSSTSGQRDNSRVEQARDWDQAVSTIMASKEMSDTMTGLAMRWVSLNQTNKMAKTRGNRQLPTLANATFAFFKEAFAEEWARDAGDDADVENATDGELVQLLKTMEEKDSLKQELHLALAKRVTMTASSSPERTRNDGDGEGEGEAGAAGPSGRASENEVSIRGRTASAGARGRSRGSSSRRGGRGAGSLARPTAAGEASGSTSAPADDHAEDAEPDNGGSASINEPVAGQASRKRRRVVNDDDDDDYDDVE</sequence>
<feature type="compositionally biased region" description="Low complexity" evidence="1">
    <location>
        <begin position="261"/>
        <end position="274"/>
    </location>
</feature>
<feature type="compositionally biased region" description="Acidic residues" evidence="1">
    <location>
        <begin position="310"/>
        <end position="320"/>
    </location>
</feature>
<dbReference type="VEuPathDB" id="FungiDB:PV10_06425"/>
<evidence type="ECO:0000256" key="1">
    <source>
        <dbReference type="SAM" id="MobiDB-lite"/>
    </source>
</evidence>
<dbReference type="EMBL" id="KN847523">
    <property type="protein sequence ID" value="KIV91938.1"/>
    <property type="molecule type" value="Genomic_DNA"/>
</dbReference>
<keyword evidence="3" id="KW-1185">Reference proteome</keyword>